<name>A0AAD5MK21_PARTN</name>
<evidence type="ECO:0000313" key="2">
    <source>
        <dbReference type="Proteomes" id="UP001196413"/>
    </source>
</evidence>
<sequence>MKTLIDPQQVCSNYGSQKSTHHVVESHKTGTETANIAKINWLSNHQLSADPETC</sequence>
<gene>
    <name evidence="1" type="ORF">KIN20_004513</name>
</gene>
<dbReference type="AlphaFoldDB" id="A0AAD5MK21"/>
<dbReference type="EMBL" id="JAHQIW010000605">
    <property type="protein sequence ID" value="KAJ1349069.1"/>
    <property type="molecule type" value="Genomic_DNA"/>
</dbReference>
<protein>
    <submittedName>
        <fullName evidence="1">Uncharacterized protein</fullName>
    </submittedName>
</protein>
<comment type="caution">
    <text evidence="1">The sequence shown here is derived from an EMBL/GenBank/DDBJ whole genome shotgun (WGS) entry which is preliminary data.</text>
</comment>
<keyword evidence="2" id="KW-1185">Reference proteome</keyword>
<reference evidence="1" key="1">
    <citation type="submission" date="2021-06" db="EMBL/GenBank/DDBJ databases">
        <title>Parelaphostrongylus tenuis whole genome reference sequence.</title>
        <authorList>
            <person name="Garwood T.J."/>
            <person name="Larsen P.A."/>
            <person name="Fountain-Jones N.M."/>
            <person name="Garbe J.R."/>
            <person name="Macchietto M.G."/>
            <person name="Kania S.A."/>
            <person name="Gerhold R.W."/>
            <person name="Richards J.E."/>
            <person name="Wolf T.M."/>
        </authorList>
    </citation>
    <scope>NUCLEOTIDE SEQUENCE</scope>
    <source>
        <strain evidence="1">MNPRO001-30</strain>
        <tissue evidence="1">Meninges</tissue>
    </source>
</reference>
<accession>A0AAD5MK21</accession>
<organism evidence="1 2">
    <name type="scientific">Parelaphostrongylus tenuis</name>
    <name type="common">Meningeal worm</name>
    <dbReference type="NCBI Taxonomy" id="148309"/>
    <lineage>
        <taxon>Eukaryota</taxon>
        <taxon>Metazoa</taxon>
        <taxon>Ecdysozoa</taxon>
        <taxon>Nematoda</taxon>
        <taxon>Chromadorea</taxon>
        <taxon>Rhabditida</taxon>
        <taxon>Rhabditina</taxon>
        <taxon>Rhabditomorpha</taxon>
        <taxon>Strongyloidea</taxon>
        <taxon>Metastrongylidae</taxon>
        <taxon>Parelaphostrongylus</taxon>
    </lineage>
</organism>
<dbReference type="Proteomes" id="UP001196413">
    <property type="component" value="Unassembled WGS sequence"/>
</dbReference>
<proteinExistence type="predicted"/>
<evidence type="ECO:0000313" key="1">
    <source>
        <dbReference type="EMBL" id="KAJ1349069.1"/>
    </source>
</evidence>